<dbReference type="Gene3D" id="1.20.5.4010">
    <property type="match status" value="1"/>
</dbReference>
<evidence type="ECO:0000256" key="1">
    <source>
        <dbReference type="SAM" id="Coils"/>
    </source>
</evidence>
<name>A0AA39IFV4_9BILA</name>
<keyword evidence="4" id="KW-1185">Reference proteome</keyword>
<evidence type="ECO:0000313" key="4">
    <source>
        <dbReference type="Proteomes" id="UP001175271"/>
    </source>
</evidence>
<comment type="caution">
    <text evidence="3">The sequence shown here is derived from an EMBL/GenBank/DDBJ whole genome shotgun (WGS) entry which is preliminary data.</text>
</comment>
<feature type="coiled-coil region" evidence="1">
    <location>
        <begin position="482"/>
        <end position="537"/>
    </location>
</feature>
<dbReference type="EMBL" id="JAUCMV010000001">
    <property type="protein sequence ID" value="KAK0422319.1"/>
    <property type="molecule type" value="Genomic_DNA"/>
</dbReference>
<reference evidence="3" key="1">
    <citation type="submission" date="2023-06" db="EMBL/GenBank/DDBJ databases">
        <title>Genomic analysis of the entomopathogenic nematode Steinernema hermaphroditum.</title>
        <authorList>
            <person name="Schwarz E.M."/>
            <person name="Heppert J.K."/>
            <person name="Baniya A."/>
            <person name="Schwartz H.T."/>
            <person name="Tan C.-H."/>
            <person name="Antoshechkin I."/>
            <person name="Sternberg P.W."/>
            <person name="Goodrich-Blair H."/>
            <person name="Dillman A.R."/>
        </authorList>
    </citation>
    <scope>NUCLEOTIDE SEQUENCE</scope>
    <source>
        <strain evidence="3">PS9179</strain>
        <tissue evidence="3">Whole animal</tissue>
    </source>
</reference>
<organism evidence="3 4">
    <name type="scientific">Steinernema hermaphroditum</name>
    <dbReference type="NCBI Taxonomy" id="289476"/>
    <lineage>
        <taxon>Eukaryota</taxon>
        <taxon>Metazoa</taxon>
        <taxon>Ecdysozoa</taxon>
        <taxon>Nematoda</taxon>
        <taxon>Chromadorea</taxon>
        <taxon>Rhabditida</taxon>
        <taxon>Tylenchina</taxon>
        <taxon>Panagrolaimomorpha</taxon>
        <taxon>Strongyloidoidea</taxon>
        <taxon>Steinernematidae</taxon>
        <taxon>Steinernema</taxon>
    </lineage>
</organism>
<dbReference type="AlphaFoldDB" id="A0AA39IFV4"/>
<keyword evidence="1" id="KW-0175">Coiled coil</keyword>
<protein>
    <submittedName>
        <fullName evidence="3">Uncharacterized protein</fullName>
    </submittedName>
</protein>
<proteinExistence type="predicted"/>
<accession>A0AA39IFV4</accession>
<dbReference type="Proteomes" id="UP001175271">
    <property type="component" value="Unassembled WGS sequence"/>
</dbReference>
<sequence>MAPVVAYNPRIIEHGLTGIVITSPMDDEFVGAVFVDSTRPLYLMHRELFRIKDDPTMTRSRHIRMEEFFRFGDVVTFTGGNGFMLAIERIDQKSFECFFEDGKHQIESVCVFRYTDFETTVYSTLFGEIDVDSIQLGGTPYQDVAIRCFVHVDYRGPNDCRFRAIRVKSIEYDDAPLVNDAPWNRSCKSKLPIYDDDSDDNYDPLGLSKPKTKREDILYKKQGKIRERKNVEDPVEVYCPPHKRERFVIGFFRTQDQNIAPETWIKFDAFWNDKTRCYIIQQYELLTTNEMAYMRTSQPTVEYFAELLQEREKLQLLFSGNEDAAMNILEEEIARVRKAVYDGSFVGGGPIALPAPRGVEAVIRQEVPVPDGPFLEGRRVQQFLIGTQHFIDMLSRFTGCTIKVIDYSHPKREKLEFVIKIRCLDAANRARVRLDIATEYVESYLERLSDIVKSIMCPKNYEACEKLRAPSCKPEEELLEAISTLQMMCATAEKRAQSLQSENEHLLGSVFNLSRENSVLKEELKEANDRIGYQEKEKQWMEIENEHLEAEVVKRSGLANSYDRLLDEVLDDDGDTLPEIFSGPSKSDTSFDSGFESEGENSSQPVEIPDLCGALKNVTIRKKKKKNGM</sequence>
<gene>
    <name evidence="3" type="ORF">QR680_007502</name>
</gene>
<feature type="region of interest" description="Disordered" evidence="2">
    <location>
        <begin position="577"/>
        <end position="609"/>
    </location>
</feature>
<evidence type="ECO:0000256" key="2">
    <source>
        <dbReference type="SAM" id="MobiDB-lite"/>
    </source>
</evidence>
<evidence type="ECO:0000313" key="3">
    <source>
        <dbReference type="EMBL" id="KAK0422319.1"/>
    </source>
</evidence>